<evidence type="ECO:0008006" key="4">
    <source>
        <dbReference type="Google" id="ProtNLM"/>
    </source>
</evidence>
<sequence length="430" mass="50560">MSIIRKVFLLKSYVLNTYYKIRSFCFNFSFNSLNNHDVTRNDLLNAIDDLERFERSARIFDRRKNCKYFQLQSLIILVLNSFQALRFLMLNITDNETLRLYAGDIFVSLSERKVLDYIVHVGIIMPCMVKIFLLHHNKFGRKSFINIFDEYKESLKQYKREFSLLSTNESSFRKSYYILIKLYNYFNLMVYIIFGLAHISTAVINYSSLKPFIIQLVHTALIIAIYYFIISSALWFLFILALVALFSCNSIDSLITEYDKLNSINHYAWTNKLSFYYKINLLNNWIDCFNAQSAWLMYFAYMYAAFHNILIFFYLTQFTFDNLGVKTLLITSNILILLILYVSNYLGSLIAQKGSLLYMSIYRASVDTGKSNNLEVALKKLQVLERFKARKIGAYIGNYIYIDNNNALILTLECASLYFLFCANIHRNTL</sequence>
<feature type="transmembrane region" description="Helical" evidence="1">
    <location>
        <begin position="224"/>
        <end position="246"/>
    </location>
</feature>
<evidence type="ECO:0000313" key="3">
    <source>
        <dbReference type="Proteomes" id="UP000015104"/>
    </source>
</evidence>
<dbReference type="AlphaFoldDB" id="T1KAR0"/>
<protein>
    <recommendedName>
        <fullName evidence="4">Gustatory receptor</fullName>
    </recommendedName>
</protein>
<keyword evidence="1" id="KW-1133">Transmembrane helix</keyword>
<feature type="transmembrane region" description="Helical" evidence="1">
    <location>
        <begin position="182"/>
        <end position="204"/>
    </location>
</feature>
<feature type="transmembrane region" description="Helical" evidence="1">
    <location>
        <begin position="295"/>
        <end position="315"/>
    </location>
</feature>
<organism evidence="2 3">
    <name type="scientific">Tetranychus urticae</name>
    <name type="common">Two-spotted spider mite</name>
    <dbReference type="NCBI Taxonomy" id="32264"/>
    <lineage>
        <taxon>Eukaryota</taxon>
        <taxon>Metazoa</taxon>
        <taxon>Ecdysozoa</taxon>
        <taxon>Arthropoda</taxon>
        <taxon>Chelicerata</taxon>
        <taxon>Arachnida</taxon>
        <taxon>Acari</taxon>
        <taxon>Acariformes</taxon>
        <taxon>Trombidiformes</taxon>
        <taxon>Prostigmata</taxon>
        <taxon>Eleutherengona</taxon>
        <taxon>Raphignathae</taxon>
        <taxon>Tetranychoidea</taxon>
        <taxon>Tetranychidae</taxon>
        <taxon>Tetranychus</taxon>
    </lineage>
</organism>
<dbReference type="HOGENOM" id="CLU_638317_0_0_1"/>
<keyword evidence="3" id="KW-1185">Reference proteome</keyword>
<dbReference type="EMBL" id="CAEY01001941">
    <property type="status" value="NOT_ANNOTATED_CDS"/>
    <property type="molecule type" value="Genomic_DNA"/>
</dbReference>
<evidence type="ECO:0000313" key="2">
    <source>
        <dbReference type="EnsemblMetazoa" id="tetur08g01370.1"/>
    </source>
</evidence>
<feature type="transmembrane region" description="Helical" evidence="1">
    <location>
        <begin position="327"/>
        <end position="351"/>
    </location>
</feature>
<accession>T1KAR0</accession>
<dbReference type="EnsemblMetazoa" id="tetur08g01370.1">
    <property type="protein sequence ID" value="tetur08g01370.1"/>
    <property type="gene ID" value="tetur08g01370"/>
</dbReference>
<feature type="transmembrane region" description="Helical" evidence="1">
    <location>
        <begin position="117"/>
        <end position="134"/>
    </location>
</feature>
<reference evidence="2" key="2">
    <citation type="submission" date="2015-06" db="UniProtKB">
        <authorList>
            <consortium name="EnsemblMetazoa"/>
        </authorList>
    </citation>
    <scope>IDENTIFICATION</scope>
</reference>
<dbReference type="Proteomes" id="UP000015104">
    <property type="component" value="Unassembled WGS sequence"/>
</dbReference>
<evidence type="ECO:0000256" key="1">
    <source>
        <dbReference type="SAM" id="Phobius"/>
    </source>
</evidence>
<name>T1KAR0_TETUR</name>
<reference evidence="3" key="1">
    <citation type="submission" date="2011-08" db="EMBL/GenBank/DDBJ databases">
        <authorList>
            <person name="Rombauts S."/>
        </authorList>
    </citation>
    <scope>NUCLEOTIDE SEQUENCE</scope>
    <source>
        <strain evidence="3">London</strain>
    </source>
</reference>
<keyword evidence="1" id="KW-0812">Transmembrane</keyword>
<keyword evidence="1" id="KW-0472">Membrane</keyword>
<proteinExistence type="predicted"/>
<feature type="transmembrane region" description="Helical" evidence="1">
    <location>
        <begin position="68"/>
        <end position="89"/>
    </location>
</feature>